<dbReference type="SMART" id="SM00091">
    <property type="entry name" value="PAS"/>
    <property type="match status" value="4"/>
</dbReference>
<keyword evidence="4" id="KW-1003">Cell membrane</keyword>
<dbReference type="GO" id="GO:0005524">
    <property type="term" value="F:ATP binding"/>
    <property type="evidence" value="ECO:0007669"/>
    <property type="project" value="UniProtKB-KW"/>
</dbReference>
<dbReference type="InterPro" id="IPR013767">
    <property type="entry name" value="PAS_fold"/>
</dbReference>
<evidence type="ECO:0000256" key="3">
    <source>
        <dbReference type="ARBA" id="ARBA00012438"/>
    </source>
</evidence>
<dbReference type="SMART" id="SM00387">
    <property type="entry name" value="HATPase_c"/>
    <property type="match status" value="1"/>
</dbReference>
<feature type="compositionally biased region" description="Polar residues" evidence="19">
    <location>
        <begin position="1118"/>
        <end position="1132"/>
    </location>
</feature>
<proteinExistence type="predicted"/>
<keyword evidence="5 17" id="KW-0597">Phosphoprotein</keyword>
<dbReference type="CDD" id="cd00130">
    <property type="entry name" value="PAS"/>
    <property type="match status" value="3"/>
</dbReference>
<dbReference type="PROSITE" id="PS50110">
    <property type="entry name" value="RESPONSE_REGULATORY"/>
    <property type="match status" value="1"/>
</dbReference>
<dbReference type="CDD" id="cd17546">
    <property type="entry name" value="REC_hyHK_CKI1_RcsC-like"/>
    <property type="match status" value="1"/>
</dbReference>
<dbReference type="SUPFAM" id="SSF52172">
    <property type="entry name" value="CheY-like"/>
    <property type="match status" value="1"/>
</dbReference>
<dbReference type="InterPro" id="IPR000014">
    <property type="entry name" value="PAS"/>
</dbReference>
<keyword evidence="9" id="KW-0418">Kinase</keyword>
<dbReference type="Gene3D" id="3.40.50.2300">
    <property type="match status" value="1"/>
</dbReference>
<dbReference type="Pfam" id="PF02518">
    <property type="entry name" value="HATPase_c"/>
    <property type="match status" value="1"/>
</dbReference>
<comment type="subunit">
    <text evidence="14">At low DSF concentrations, interacts with RpfF.</text>
</comment>
<evidence type="ECO:0000256" key="17">
    <source>
        <dbReference type="PROSITE-ProRule" id="PRU00169"/>
    </source>
</evidence>
<dbReference type="InterPro" id="IPR001789">
    <property type="entry name" value="Sig_transdc_resp-reg_receiver"/>
</dbReference>
<dbReference type="STRING" id="617002.SAMN05660653_02289"/>
<dbReference type="EMBL" id="FMXO01000013">
    <property type="protein sequence ID" value="SDB47071.1"/>
    <property type="molecule type" value="Genomic_DNA"/>
</dbReference>
<feature type="domain" description="PAS" evidence="22">
    <location>
        <begin position="441"/>
        <end position="511"/>
    </location>
</feature>
<evidence type="ECO:0000259" key="21">
    <source>
        <dbReference type="PROSITE" id="PS50110"/>
    </source>
</evidence>
<evidence type="ECO:0000256" key="14">
    <source>
        <dbReference type="ARBA" id="ARBA00064003"/>
    </source>
</evidence>
<evidence type="ECO:0000256" key="15">
    <source>
        <dbReference type="ARBA" id="ARBA00068150"/>
    </source>
</evidence>
<dbReference type="SUPFAM" id="SSF47384">
    <property type="entry name" value="Homodimeric domain of signal transducing histidine kinase"/>
    <property type="match status" value="1"/>
</dbReference>
<dbReference type="InterPro" id="IPR003661">
    <property type="entry name" value="HisK_dim/P_dom"/>
</dbReference>
<dbReference type="InterPro" id="IPR029016">
    <property type="entry name" value="GAF-like_dom_sf"/>
</dbReference>
<accession>A0A1G6DPN9</accession>
<keyword evidence="6" id="KW-0808">Transferase</keyword>
<dbReference type="GO" id="GO:0006355">
    <property type="term" value="P:regulation of DNA-templated transcription"/>
    <property type="evidence" value="ECO:0007669"/>
    <property type="project" value="InterPro"/>
</dbReference>
<dbReference type="GO" id="GO:0005886">
    <property type="term" value="C:plasma membrane"/>
    <property type="evidence" value="ECO:0007669"/>
    <property type="project" value="UniProtKB-SubCell"/>
</dbReference>
<keyword evidence="25" id="KW-1185">Reference proteome</keyword>
<feature type="domain" description="Response regulatory" evidence="21">
    <location>
        <begin position="1019"/>
        <end position="1185"/>
    </location>
</feature>
<name>A0A1G6DPN9_9BACT</name>
<dbReference type="PROSITE" id="PS50109">
    <property type="entry name" value="HIS_KIN"/>
    <property type="match status" value="1"/>
</dbReference>
<evidence type="ECO:0000313" key="24">
    <source>
        <dbReference type="EMBL" id="SDB47071.1"/>
    </source>
</evidence>
<dbReference type="SUPFAM" id="SSF47226">
    <property type="entry name" value="Histidine-containing phosphotransfer domain, HPT domain"/>
    <property type="match status" value="1"/>
</dbReference>
<keyword evidence="12" id="KW-0902">Two-component regulatory system</keyword>
<dbReference type="Pfam" id="PF00989">
    <property type="entry name" value="PAS"/>
    <property type="match status" value="1"/>
</dbReference>
<dbReference type="SMART" id="SM00065">
    <property type="entry name" value="GAF"/>
    <property type="match status" value="1"/>
</dbReference>
<dbReference type="Pfam" id="PF01627">
    <property type="entry name" value="Hpt"/>
    <property type="match status" value="1"/>
</dbReference>
<dbReference type="PROSITE" id="PS50894">
    <property type="entry name" value="HPT"/>
    <property type="match status" value="1"/>
</dbReference>
<feature type="modified residue" description="4-aspartylphosphate" evidence="17">
    <location>
        <position position="1068"/>
    </location>
</feature>
<evidence type="ECO:0000259" key="20">
    <source>
        <dbReference type="PROSITE" id="PS50109"/>
    </source>
</evidence>
<dbReference type="RefSeq" id="WP_161946304.1">
    <property type="nucleotide sequence ID" value="NZ_FMXO01000013.1"/>
</dbReference>
<evidence type="ECO:0000256" key="2">
    <source>
        <dbReference type="ARBA" id="ARBA00004651"/>
    </source>
</evidence>
<evidence type="ECO:0000256" key="8">
    <source>
        <dbReference type="ARBA" id="ARBA00022741"/>
    </source>
</evidence>
<dbReference type="GO" id="GO:0000155">
    <property type="term" value="F:phosphorelay sensor kinase activity"/>
    <property type="evidence" value="ECO:0007669"/>
    <property type="project" value="InterPro"/>
</dbReference>
<dbReference type="Gene3D" id="3.30.450.40">
    <property type="match status" value="1"/>
</dbReference>
<dbReference type="Pfam" id="PF13426">
    <property type="entry name" value="PAS_9"/>
    <property type="match status" value="1"/>
</dbReference>
<keyword evidence="13" id="KW-0472">Membrane</keyword>
<sequence length="1318" mass="147802">MTASGLDASGNAPVAVPTEGSDGNASYAEHLEQLTQELHQAREKLEDYRRYIADQHELLPLGSLLVTEDGLIRQANSCAVLMLTRNHSIPHDLPLNNYVDSADEITFTDALRRLFALKTPQDLEARLIRGDGSAFQARISMTLEMPADSRSMARVRIVEEFGRDTRGNVMSTYGVDVMAVFDGMPVLLCVLDERRQVIFANKAMRVFLNMSADELSQGRAGDFLGCFNAGQDARGCGFTDACVHCELDSAIQSTLRTGDAYQEIEFKTTLRRNPSSREVVLLVATARLKVEGRNRVLLSCMDITDRHWMEQDLREFRERFQILFQTTPDAIILSRYEDGVVTEVNEAYMALSGFARNEILGKSTLELRIWEKAEDRQKFVDLLSKHGSCVNSQITFRFKGDRLVTTLLSGRIVHLQGVPYILSVLRDITEQKQIELALAKSERQFRLLFDNNKDAILWADVNGFLVRCNQAAEDLFERKRNELLGLHHSELYPMENSDHYDGIFKENIRDRNNHSLEAEIITRSGETKHVQILSTIIEVDGQTIKQGVFVDISERVFAREQIQYQISLQHLLMDLSLIFLNVPTEFLDDALHEALARVGEFTQTDRAYIFSYDFARQMMHNTHEWCASGIEPEIHHLQNVRLNAVRKQIIRHKAGEPFYINSVEDLPVADPLRGYLLDHGILSVLTLPLLTGQECIGFLGFDSVARVREWTTTEIKLFMVLAELLVNVHRRRHREAELHSARGEAERANIAKSRFLATMSHEIRTPMNGVLGMTELLMDTSLDDEQREYAQVIQSSGQALLSLINDILDFSKIEAEKLELEEASFNLWNILEETVRLLSVTARNKHLKLDWKIDPEIPVHLRGDPLRLRQILLNLGGNAVKFTEFGQVEISVRRESDSPIQTGRASVKHPEMEYLRFSIRDTGIGIPEDMVESLFSLFHQVDASTTRRFGGTGLGLAISRRLVEMMGGDIGVKSTVGQGSTFWFRVGFAVVREGGADESAALRVPGPSCRRPRIPLDARVLLVEDNQINQLVAHKMLQKVNISPDMVVNGVEAVAAVRKERYDLVLMDIEMPVMDGLDATAEIRRLEDDNIAGMLESWHYGIEKAERSAKISAPAEQSGGNSAPTAQASQRPSIPAFQHSRIPIIALTAHAVKGDRERFLAAGMDDYLTKPLRFEALVEKLNFWLGDRFGKRDAEAATSSESASQELSRVCDVAELLDRVMGDESMIKVLLNVLIENTFERIKVIKGYLEEGNAGAAGREAHGVKGAALNCSCEDLAAIAATMEAAGKNGELDALRELLPQLERNLEAVRSFADQVAG</sequence>
<dbReference type="InterPro" id="IPR036097">
    <property type="entry name" value="HisK_dim/P_sf"/>
</dbReference>
<dbReference type="Proteomes" id="UP000198771">
    <property type="component" value="Unassembled WGS sequence"/>
</dbReference>
<dbReference type="SMART" id="SM00388">
    <property type="entry name" value="HisKA"/>
    <property type="match status" value="1"/>
</dbReference>
<dbReference type="InterPro" id="IPR035965">
    <property type="entry name" value="PAS-like_dom_sf"/>
</dbReference>
<comment type="catalytic activity">
    <reaction evidence="1">
        <text>ATP + protein L-histidine = ADP + protein N-phospho-L-histidine.</text>
        <dbReference type="EC" id="2.7.13.3"/>
    </reaction>
</comment>
<feature type="modified residue" description="Phosphohistidine" evidence="16">
    <location>
        <position position="1262"/>
    </location>
</feature>
<gene>
    <name evidence="24" type="ORF">SAMN05660653_02289</name>
</gene>
<dbReference type="Gene3D" id="1.10.287.130">
    <property type="match status" value="1"/>
</dbReference>
<feature type="domain" description="Histidine kinase" evidence="20">
    <location>
        <begin position="758"/>
        <end position="990"/>
    </location>
</feature>
<keyword evidence="8" id="KW-0547">Nucleotide-binding</keyword>
<dbReference type="FunFam" id="3.30.565.10:FF:000010">
    <property type="entry name" value="Sensor histidine kinase RcsC"/>
    <property type="match status" value="1"/>
</dbReference>
<evidence type="ECO:0000256" key="12">
    <source>
        <dbReference type="ARBA" id="ARBA00023012"/>
    </source>
</evidence>
<keyword evidence="10" id="KW-0067">ATP-binding</keyword>
<dbReference type="CDD" id="cd16922">
    <property type="entry name" value="HATPase_EvgS-ArcB-TorS-like"/>
    <property type="match status" value="1"/>
</dbReference>
<evidence type="ECO:0000256" key="10">
    <source>
        <dbReference type="ARBA" id="ARBA00022840"/>
    </source>
</evidence>
<dbReference type="PROSITE" id="PS50112">
    <property type="entry name" value="PAS"/>
    <property type="match status" value="2"/>
</dbReference>
<dbReference type="PANTHER" id="PTHR45339:SF1">
    <property type="entry name" value="HYBRID SIGNAL TRANSDUCTION HISTIDINE KINASE J"/>
    <property type="match status" value="1"/>
</dbReference>
<dbReference type="SMART" id="SM00448">
    <property type="entry name" value="REC"/>
    <property type="match status" value="1"/>
</dbReference>
<dbReference type="PANTHER" id="PTHR45339">
    <property type="entry name" value="HYBRID SIGNAL TRANSDUCTION HISTIDINE KINASE J"/>
    <property type="match status" value="1"/>
</dbReference>
<evidence type="ECO:0000256" key="1">
    <source>
        <dbReference type="ARBA" id="ARBA00000085"/>
    </source>
</evidence>
<dbReference type="SMART" id="SM00086">
    <property type="entry name" value="PAC"/>
    <property type="match status" value="3"/>
</dbReference>
<comment type="subcellular location">
    <subcellularLocation>
        <location evidence="2">Cell membrane</location>
        <topology evidence="2">Multi-pass membrane protein</topology>
    </subcellularLocation>
</comment>
<evidence type="ECO:0000259" key="23">
    <source>
        <dbReference type="PROSITE" id="PS50894"/>
    </source>
</evidence>
<feature type="coiled-coil region" evidence="18">
    <location>
        <begin position="24"/>
        <end position="51"/>
    </location>
</feature>
<protein>
    <recommendedName>
        <fullName evidence="15">Sensory/regulatory protein RpfC</fullName>
        <ecNumber evidence="3">2.7.13.3</ecNumber>
    </recommendedName>
</protein>
<evidence type="ECO:0000256" key="9">
    <source>
        <dbReference type="ARBA" id="ARBA00022777"/>
    </source>
</evidence>
<evidence type="ECO:0000256" key="7">
    <source>
        <dbReference type="ARBA" id="ARBA00022692"/>
    </source>
</evidence>
<evidence type="ECO:0000256" key="5">
    <source>
        <dbReference type="ARBA" id="ARBA00022553"/>
    </source>
</evidence>
<dbReference type="InterPro" id="IPR004358">
    <property type="entry name" value="Sig_transdc_His_kin-like_C"/>
</dbReference>
<dbReference type="Pfam" id="PF01590">
    <property type="entry name" value="GAF"/>
    <property type="match status" value="1"/>
</dbReference>
<dbReference type="InterPro" id="IPR003018">
    <property type="entry name" value="GAF"/>
</dbReference>
<organism evidence="24 25">
    <name type="scientific">Desulfonatronum thiosulfatophilum</name>
    <dbReference type="NCBI Taxonomy" id="617002"/>
    <lineage>
        <taxon>Bacteria</taxon>
        <taxon>Pseudomonadati</taxon>
        <taxon>Thermodesulfobacteriota</taxon>
        <taxon>Desulfovibrionia</taxon>
        <taxon>Desulfovibrionales</taxon>
        <taxon>Desulfonatronaceae</taxon>
        <taxon>Desulfonatronum</taxon>
    </lineage>
</organism>
<dbReference type="InterPro" id="IPR008207">
    <property type="entry name" value="Sig_transdc_His_kin_Hpt_dom"/>
</dbReference>
<evidence type="ECO:0000256" key="18">
    <source>
        <dbReference type="SAM" id="Coils"/>
    </source>
</evidence>
<dbReference type="Gene3D" id="1.20.120.160">
    <property type="entry name" value="HPT domain"/>
    <property type="match status" value="1"/>
</dbReference>
<dbReference type="Pfam" id="PF00072">
    <property type="entry name" value="Response_reg"/>
    <property type="match status" value="1"/>
</dbReference>
<feature type="region of interest" description="Disordered" evidence="19">
    <location>
        <begin position="1109"/>
        <end position="1133"/>
    </location>
</feature>
<feature type="region of interest" description="Disordered" evidence="19">
    <location>
        <begin position="1"/>
        <end position="24"/>
    </location>
</feature>
<dbReference type="InterPro" id="IPR001610">
    <property type="entry name" value="PAC"/>
</dbReference>
<keyword evidence="11" id="KW-1133">Transmembrane helix</keyword>
<evidence type="ECO:0000256" key="6">
    <source>
        <dbReference type="ARBA" id="ARBA00022679"/>
    </source>
</evidence>
<dbReference type="InterPro" id="IPR036641">
    <property type="entry name" value="HPT_dom_sf"/>
</dbReference>
<dbReference type="SUPFAM" id="SSF55874">
    <property type="entry name" value="ATPase domain of HSP90 chaperone/DNA topoisomerase II/histidine kinase"/>
    <property type="match status" value="1"/>
</dbReference>
<feature type="domain" description="HPt" evidence="23">
    <location>
        <begin position="1223"/>
        <end position="1318"/>
    </location>
</feature>
<dbReference type="InterPro" id="IPR036890">
    <property type="entry name" value="HATPase_C_sf"/>
</dbReference>
<evidence type="ECO:0000256" key="16">
    <source>
        <dbReference type="PROSITE-ProRule" id="PRU00110"/>
    </source>
</evidence>
<dbReference type="FunFam" id="1.10.287.130:FF:000002">
    <property type="entry name" value="Two-component osmosensing histidine kinase"/>
    <property type="match status" value="1"/>
</dbReference>
<dbReference type="InterPro" id="IPR003594">
    <property type="entry name" value="HATPase_dom"/>
</dbReference>
<evidence type="ECO:0000256" key="11">
    <source>
        <dbReference type="ARBA" id="ARBA00022989"/>
    </source>
</evidence>
<evidence type="ECO:0000256" key="13">
    <source>
        <dbReference type="ARBA" id="ARBA00023136"/>
    </source>
</evidence>
<dbReference type="InterPro" id="IPR011006">
    <property type="entry name" value="CheY-like_superfamily"/>
</dbReference>
<dbReference type="SUPFAM" id="SSF55781">
    <property type="entry name" value="GAF domain-like"/>
    <property type="match status" value="1"/>
</dbReference>
<keyword evidence="18" id="KW-0175">Coiled coil</keyword>
<dbReference type="PRINTS" id="PR00344">
    <property type="entry name" value="BCTRLSENSOR"/>
</dbReference>
<dbReference type="Gene3D" id="3.30.565.10">
    <property type="entry name" value="Histidine kinase-like ATPase, C-terminal domain"/>
    <property type="match status" value="1"/>
</dbReference>
<evidence type="ECO:0000256" key="19">
    <source>
        <dbReference type="SAM" id="MobiDB-lite"/>
    </source>
</evidence>
<evidence type="ECO:0000259" key="22">
    <source>
        <dbReference type="PROSITE" id="PS50112"/>
    </source>
</evidence>
<dbReference type="NCBIfam" id="TIGR00229">
    <property type="entry name" value="sensory_box"/>
    <property type="match status" value="2"/>
</dbReference>
<dbReference type="OrthoDB" id="459598at2"/>
<evidence type="ECO:0000313" key="25">
    <source>
        <dbReference type="Proteomes" id="UP000198771"/>
    </source>
</evidence>
<keyword evidence="7" id="KW-0812">Transmembrane</keyword>
<dbReference type="Pfam" id="PF13188">
    <property type="entry name" value="PAS_8"/>
    <property type="match status" value="1"/>
</dbReference>
<feature type="domain" description="PAS" evidence="22">
    <location>
        <begin position="316"/>
        <end position="365"/>
    </location>
</feature>
<dbReference type="EC" id="2.7.13.3" evidence="3"/>
<reference evidence="24 25" key="1">
    <citation type="submission" date="2016-10" db="EMBL/GenBank/DDBJ databases">
        <authorList>
            <person name="de Groot N.N."/>
        </authorList>
    </citation>
    <scope>NUCLEOTIDE SEQUENCE [LARGE SCALE GENOMIC DNA]</scope>
    <source>
        <strain evidence="24 25">ASO4-2</strain>
    </source>
</reference>
<evidence type="ECO:0000256" key="4">
    <source>
        <dbReference type="ARBA" id="ARBA00022475"/>
    </source>
</evidence>
<dbReference type="CDD" id="cd00082">
    <property type="entry name" value="HisKA"/>
    <property type="match status" value="1"/>
</dbReference>
<dbReference type="InterPro" id="IPR005467">
    <property type="entry name" value="His_kinase_dom"/>
</dbReference>
<dbReference type="SUPFAM" id="SSF55785">
    <property type="entry name" value="PYP-like sensor domain (PAS domain)"/>
    <property type="match status" value="4"/>
</dbReference>
<dbReference type="Pfam" id="PF00512">
    <property type="entry name" value="HisKA"/>
    <property type="match status" value="1"/>
</dbReference>
<dbReference type="Gene3D" id="3.30.450.20">
    <property type="entry name" value="PAS domain"/>
    <property type="match status" value="3"/>
</dbReference>